<accession>A0A2K9DY18</accession>
<evidence type="ECO:0008006" key="3">
    <source>
        <dbReference type="Google" id="ProtNLM"/>
    </source>
</evidence>
<evidence type="ECO:0000313" key="2">
    <source>
        <dbReference type="Proteomes" id="UP000233534"/>
    </source>
</evidence>
<dbReference type="AlphaFoldDB" id="A0A2K9DY18"/>
<protein>
    <recommendedName>
        <fullName evidence="3">Glucuronate isomerase</fullName>
    </recommendedName>
</protein>
<dbReference type="Proteomes" id="UP000233534">
    <property type="component" value="Chromosome"/>
</dbReference>
<dbReference type="RefSeq" id="WP_101298831.1">
    <property type="nucleotide sequence ID" value="NZ_CP025197.1"/>
</dbReference>
<dbReference type="Gene3D" id="3.20.20.140">
    <property type="entry name" value="Metal-dependent hydrolases"/>
    <property type="match status" value="2"/>
</dbReference>
<gene>
    <name evidence="1" type="ORF">HVS_02360</name>
</gene>
<reference evidence="1 2" key="1">
    <citation type="submission" date="2017-12" db="EMBL/GenBank/DDBJ databases">
        <title>Complete genome sequence of Herbivorax saccincola GGR1, a novel Cellulosome-producing hydrolytic bacterium in a thermophilic biogas plant, established by Illumina and Nanopore MinION sequencing.</title>
        <authorList>
            <person name="Pechtl A."/>
            <person name="Ruckert C."/>
            <person name="Koeck D.E."/>
            <person name="Maus I."/>
            <person name="Winkler A."/>
            <person name="Kalinowski J."/>
            <person name="Puhler A."/>
            <person name="Schwarz W.W."/>
            <person name="Zverlov V.V."/>
            <person name="Schluter A."/>
            <person name="Liebl W."/>
        </authorList>
    </citation>
    <scope>NUCLEOTIDE SEQUENCE [LARGE SCALE GENOMIC DNA]</scope>
    <source>
        <strain evidence="2">SR1</strain>
    </source>
</reference>
<keyword evidence="2" id="KW-1185">Reference proteome</keyword>
<organism evidence="1 2">
    <name type="scientific">Acetivibrio saccincola</name>
    <dbReference type="NCBI Taxonomy" id="1677857"/>
    <lineage>
        <taxon>Bacteria</taxon>
        <taxon>Bacillati</taxon>
        <taxon>Bacillota</taxon>
        <taxon>Clostridia</taxon>
        <taxon>Eubacteriales</taxon>
        <taxon>Oscillospiraceae</taxon>
        <taxon>Acetivibrio</taxon>
    </lineage>
</organism>
<evidence type="ECO:0000313" key="1">
    <source>
        <dbReference type="EMBL" id="AUG56427.1"/>
    </source>
</evidence>
<proteinExistence type="predicted"/>
<name>A0A2K9DY18_9FIRM</name>
<sequence>MREIVNRENIKEVVKKAINSTYITDIHTHLFSECFGDLFLYGIDHLLTYHYLIAEAIRYTDMDYNSFFSMNKSQQAEFVWDTLFIKNTPVSESARSIITIFNRLGLDVNVKDINYYRNFFRSINLSDYIDEVFEIAKLKCVVMTNDPLDDAERKVWENSYVEDERFKAALRLDRVLNSWEESFTDIRKLGYNVGKDLCGPVIEEIQKFLTDYIEKMDALYCAASLPPDFSMTDGSYRAKIIEECVLPVCKKKNIPFALMIGVKRAVNPELHLAGDSVKKAGIESLEYLCSKYPGNKFLVTMLSLENQQELTVTARKFKNLMIFGCWWFLNSPSLIEFITNMRIEWLGNSFIPQHSDCRVFEQLISKWEHSKKVIAGVLVNKYSDLISEGYKISVDEIERDANNLFGGNFWRFLEK</sequence>
<dbReference type="InterPro" id="IPR032466">
    <property type="entry name" value="Metal_Hydrolase"/>
</dbReference>
<dbReference type="KEGG" id="hsc:HVS_02360"/>
<dbReference type="EMBL" id="CP025197">
    <property type="protein sequence ID" value="AUG56427.1"/>
    <property type="molecule type" value="Genomic_DNA"/>
</dbReference>
<dbReference type="SUPFAM" id="SSF51556">
    <property type="entry name" value="Metallo-dependent hydrolases"/>
    <property type="match status" value="1"/>
</dbReference>
<dbReference type="Gene3D" id="1.10.2020.10">
    <property type="entry name" value="uronate isomerase, domain 2, chain A"/>
    <property type="match status" value="1"/>
</dbReference>